<protein>
    <submittedName>
        <fullName evidence="1">Uncharacterized protein</fullName>
    </submittedName>
</protein>
<evidence type="ECO:0000313" key="1">
    <source>
        <dbReference type="EMBL" id="KAK2660432.1"/>
    </source>
</evidence>
<proteinExistence type="predicted"/>
<accession>A0AAE0CR68</accession>
<name>A0AAE0CR68_9ROSI</name>
<dbReference type="AlphaFoldDB" id="A0AAE0CR68"/>
<evidence type="ECO:0000313" key="2">
    <source>
        <dbReference type="Proteomes" id="UP001280121"/>
    </source>
</evidence>
<reference evidence="1" key="1">
    <citation type="journal article" date="2023" name="Plant J.">
        <title>Genome sequences and population genomics provide insights into the demographic history, inbreeding, and mutation load of two 'living fossil' tree species of Dipteronia.</title>
        <authorList>
            <person name="Feng Y."/>
            <person name="Comes H.P."/>
            <person name="Chen J."/>
            <person name="Zhu S."/>
            <person name="Lu R."/>
            <person name="Zhang X."/>
            <person name="Li P."/>
            <person name="Qiu J."/>
            <person name="Olsen K.M."/>
            <person name="Qiu Y."/>
        </authorList>
    </citation>
    <scope>NUCLEOTIDE SEQUENCE</scope>
    <source>
        <strain evidence="1">KIB01</strain>
    </source>
</reference>
<gene>
    <name evidence="1" type="ORF">Ddye_006965</name>
</gene>
<dbReference type="EMBL" id="JANJYI010000002">
    <property type="protein sequence ID" value="KAK2660432.1"/>
    <property type="molecule type" value="Genomic_DNA"/>
</dbReference>
<organism evidence="1 2">
    <name type="scientific">Dipteronia dyeriana</name>
    <dbReference type="NCBI Taxonomy" id="168575"/>
    <lineage>
        <taxon>Eukaryota</taxon>
        <taxon>Viridiplantae</taxon>
        <taxon>Streptophyta</taxon>
        <taxon>Embryophyta</taxon>
        <taxon>Tracheophyta</taxon>
        <taxon>Spermatophyta</taxon>
        <taxon>Magnoliopsida</taxon>
        <taxon>eudicotyledons</taxon>
        <taxon>Gunneridae</taxon>
        <taxon>Pentapetalae</taxon>
        <taxon>rosids</taxon>
        <taxon>malvids</taxon>
        <taxon>Sapindales</taxon>
        <taxon>Sapindaceae</taxon>
        <taxon>Hippocastanoideae</taxon>
        <taxon>Acereae</taxon>
        <taxon>Dipteronia</taxon>
    </lineage>
</organism>
<dbReference type="Proteomes" id="UP001280121">
    <property type="component" value="Unassembled WGS sequence"/>
</dbReference>
<keyword evidence="2" id="KW-1185">Reference proteome</keyword>
<comment type="caution">
    <text evidence="1">The sequence shown here is derived from an EMBL/GenBank/DDBJ whole genome shotgun (WGS) entry which is preliminary data.</text>
</comment>
<sequence>MQFSRPMRRSWCQASMVMTKKAKRASEADVSDGGRLANALFGGDDDHVRCLAYELGLPAPLYDKLE</sequence>